<keyword evidence="2" id="KW-1133">Transmembrane helix</keyword>
<dbReference type="RefSeq" id="WP_154769875.1">
    <property type="nucleotide sequence ID" value="NZ_WLYK01000008.1"/>
</dbReference>
<keyword evidence="2" id="KW-0472">Membrane</keyword>
<evidence type="ECO:0000256" key="1">
    <source>
        <dbReference type="SAM" id="MobiDB-lite"/>
    </source>
</evidence>
<protein>
    <submittedName>
        <fullName evidence="3">Uncharacterized protein</fullName>
    </submittedName>
</protein>
<accession>A0A7K1FNX8</accession>
<keyword evidence="4" id="KW-1185">Reference proteome</keyword>
<reference evidence="3 4" key="1">
    <citation type="submission" date="2019-11" db="EMBL/GenBank/DDBJ databases">
        <authorList>
            <person name="Jiang L.-Q."/>
        </authorList>
    </citation>
    <scope>NUCLEOTIDE SEQUENCE [LARGE SCALE GENOMIC DNA]</scope>
    <source>
        <strain evidence="3 4">YIM 132087</strain>
    </source>
</reference>
<sequence length="403" mass="42150">MTDPDPLRRWGAAARDHAPEIRLPDVGARRRRTALPALLAAAVVAVVVLGVTGYGFVQRQQDYRPLVQNATVTANAPDPTTSSAGSSTSAAPTTTANTTPPVNAFPAPALTTPISGPPTGFTQYTYRGITLQVPASFGMNEIHCGYDPVGDTVIIGPRAVNYCYMLTRESTFTAVLFRNNWSGDTESTATRSNLTGTREISALRREKSGEGGEHRVVLAVPDVGATVEIYGPDPALIETIERSITITDADQNGCAVSYVDVPDFPEALPEPRPGAAAEMIPGTPESITLCRYRSGGLDESARLTSTSASKLQAALNDLPPGLSTPAWPQPDVCASDLDTPANIVATAVYPSGPPVVVVIRSAHCGDSGVTNGSRTGQLANTLFAILTPLAGPFDVGGQMKPQG</sequence>
<dbReference type="Proteomes" id="UP000460221">
    <property type="component" value="Unassembled WGS sequence"/>
</dbReference>
<organism evidence="3 4">
    <name type="scientific">Nakamurella alba</name>
    <dbReference type="NCBI Taxonomy" id="2665158"/>
    <lineage>
        <taxon>Bacteria</taxon>
        <taxon>Bacillati</taxon>
        <taxon>Actinomycetota</taxon>
        <taxon>Actinomycetes</taxon>
        <taxon>Nakamurellales</taxon>
        <taxon>Nakamurellaceae</taxon>
        <taxon>Nakamurella</taxon>
    </lineage>
</organism>
<name>A0A7K1FNX8_9ACTN</name>
<comment type="caution">
    <text evidence="3">The sequence shown here is derived from an EMBL/GenBank/DDBJ whole genome shotgun (WGS) entry which is preliminary data.</text>
</comment>
<feature type="transmembrane region" description="Helical" evidence="2">
    <location>
        <begin position="37"/>
        <end position="57"/>
    </location>
</feature>
<proteinExistence type="predicted"/>
<feature type="compositionally biased region" description="Low complexity" evidence="1">
    <location>
        <begin position="76"/>
        <end position="109"/>
    </location>
</feature>
<keyword evidence="2" id="KW-0812">Transmembrane</keyword>
<evidence type="ECO:0000256" key="2">
    <source>
        <dbReference type="SAM" id="Phobius"/>
    </source>
</evidence>
<gene>
    <name evidence="3" type="ORF">GIS00_18135</name>
</gene>
<evidence type="ECO:0000313" key="4">
    <source>
        <dbReference type="Proteomes" id="UP000460221"/>
    </source>
</evidence>
<feature type="region of interest" description="Disordered" evidence="1">
    <location>
        <begin position="74"/>
        <end position="111"/>
    </location>
</feature>
<dbReference type="EMBL" id="WLYK01000008">
    <property type="protein sequence ID" value="MTD15858.1"/>
    <property type="molecule type" value="Genomic_DNA"/>
</dbReference>
<evidence type="ECO:0000313" key="3">
    <source>
        <dbReference type="EMBL" id="MTD15858.1"/>
    </source>
</evidence>
<dbReference type="AlphaFoldDB" id="A0A7K1FNX8"/>